<dbReference type="PANTHER" id="PTHR31399">
    <property type="entry name" value="DNA-DIRECTED PRIMASE / POLYMERASE PROTEIN"/>
    <property type="match status" value="1"/>
</dbReference>
<evidence type="ECO:0000256" key="1">
    <source>
        <dbReference type="ARBA" id="ARBA00026139"/>
    </source>
</evidence>
<comment type="caution">
    <text evidence="5">The sequence shown here is derived from an EMBL/GenBank/DDBJ whole genome shotgun (WGS) entry which is preliminary data.</text>
</comment>
<keyword evidence="6" id="KW-1185">Reference proteome</keyword>
<evidence type="ECO:0000256" key="4">
    <source>
        <dbReference type="ARBA" id="ARBA00047303"/>
    </source>
</evidence>
<dbReference type="Pfam" id="PF03121">
    <property type="entry name" value="Herpes_UL52"/>
    <property type="match status" value="1"/>
</dbReference>
<organism evidence="5 6">
    <name type="scientific">Batrachochytrium salamandrivorans</name>
    <dbReference type="NCBI Taxonomy" id="1357716"/>
    <lineage>
        <taxon>Eukaryota</taxon>
        <taxon>Fungi</taxon>
        <taxon>Fungi incertae sedis</taxon>
        <taxon>Chytridiomycota</taxon>
        <taxon>Chytridiomycota incertae sedis</taxon>
        <taxon>Chytridiomycetes</taxon>
        <taxon>Rhizophydiales</taxon>
        <taxon>Rhizophydiales incertae sedis</taxon>
        <taxon>Batrachochytrium</taxon>
    </lineage>
</organism>
<sequence>MQSNICTLKPETFFGEYVKPDGYAATGACNIYTVLLTFVYTDRSAITAAQTLRRKLKGQQHRSFLVLEVFFKQEAAFLFKAQHPQATLSIFSFEDDPKNTGRRKYLVTSISDFWIRYKDMAKSQRHYYELIESGTPCHLYFDIEYDKTCNPGLDGDAALDAFQNYICKRLGDACAIDPKSICTIDLTSTTDVKFSRHLIMRVPGFAFQDNVHAGGFVARIVSDLTALREHYLDHQLKEPKQASSLMGLDTLLPVDPCIFLGFVFNAEGAVQFFVDMGVYTRNRNFRLWRSSKLAKKVELVASPRCLITDDEQGFRKTLVSYVDSGARLLSYSGNISKQSHCPNNQDLSHTNIARYNNSSTSSLCNAQLEECSFLSRSFPHLERFLLWKIDSLYPSTTRAFIRKTIYIPSANQVKFSIANNRYCHNIGREHQSNGVYYVFNLIDCLFFQRCYDPDCRHFQSKEFPFPLDLSPLIDANALMEDEESHSCVEKRNQYEYTEEILDETILEALESDRTQFWG</sequence>
<evidence type="ECO:0000256" key="2">
    <source>
        <dbReference type="ARBA" id="ARBA00044677"/>
    </source>
</evidence>
<evidence type="ECO:0000313" key="5">
    <source>
        <dbReference type="EMBL" id="KAH6599232.1"/>
    </source>
</evidence>
<accession>A0ABQ8FM56</accession>
<dbReference type="InterPro" id="IPR044917">
    <property type="entry name" value="PRIMPOL"/>
</dbReference>
<comment type="catalytic activity">
    <reaction evidence="4">
        <text>DNA(n) + a 2'-deoxyribonucleoside 5'-triphosphate = DNA(n+1) + diphosphate</text>
        <dbReference type="Rhea" id="RHEA:22508"/>
        <dbReference type="Rhea" id="RHEA-COMP:17339"/>
        <dbReference type="Rhea" id="RHEA-COMP:17340"/>
        <dbReference type="ChEBI" id="CHEBI:33019"/>
        <dbReference type="ChEBI" id="CHEBI:61560"/>
        <dbReference type="ChEBI" id="CHEBI:173112"/>
        <dbReference type="EC" id="2.7.7.7"/>
    </reaction>
    <physiologicalReaction direction="left-to-right" evidence="4">
        <dbReference type="Rhea" id="RHEA:22509"/>
    </physiologicalReaction>
</comment>
<proteinExistence type="predicted"/>
<name>A0ABQ8FM56_9FUNG</name>
<gene>
    <name evidence="5" type="ORF">BASA50_003175</name>
</gene>
<protein>
    <recommendedName>
        <fullName evidence="1">DNA-directed primase/polymerase protein</fullName>
        <ecNumber evidence="3">2.7.7.102</ecNumber>
    </recommendedName>
</protein>
<dbReference type="PANTHER" id="PTHR31399:SF0">
    <property type="entry name" value="DNA-DIRECTED PRIMASE_POLYMERASE PROTEIN"/>
    <property type="match status" value="1"/>
</dbReference>
<comment type="catalytic activity">
    <reaction evidence="2">
        <text>ssDNA + n NTP = ssDNA/pppN(pN)n-1 hybrid + (n-1) diphosphate.</text>
        <dbReference type="EC" id="2.7.7.102"/>
    </reaction>
</comment>
<dbReference type="EMBL" id="JAFCIX010000074">
    <property type="protein sequence ID" value="KAH6599232.1"/>
    <property type="molecule type" value="Genomic_DNA"/>
</dbReference>
<evidence type="ECO:0000256" key="3">
    <source>
        <dbReference type="ARBA" id="ARBA00044768"/>
    </source>
</evidence>
<dbReference type="EC" id="2.7.7.102" evidence="3"/>
<evidence type="ECO:0000313" key="6">
    <source>
        <dbReference type="Proteomes" id="UP001648503"/>
    </source>
</evidence>
<reference evidence="5 6" key="1">
    <citation type="submission" date="2021-02" db="EMBL/GenBank/DDBJ databases">
        <title>Variation within the Batrachochytrium salamandrivorans European outbreak.</title>
        <authorList>
            <person name="Kelly M."/>
            <person name="Pasmans F."/>
            <person name="Shea T.P."/>
            <person name="Munoz J.F."/>
            <person name="Carranza S."/>
            <person name="Cuomo C.A."/>
            <person name="Martel A."/>
        </authorList>
    </citation>
    <scope>NUCLEOTIDE SEQUENCE [LARGE SCALE GENOMIC DNA]</scope>
    <source>
        <strain evidence="5 6">AMFP18/2</strain>
    </source>
</reference>
<dbReference type="Proteomes" id="UP001648503">
    <property type="component" value="Unassembled WGS sequence"/>
</dbReference>